<organism evidence="1 2">
    <name type="scientific">Dongia sedimenti</name>
    <dbReference type="NCBI Taxonomy" id="3064282"/>
    <lineage>
        <taxon>Bacteria</taxon>
        <taxon>Pseudomonadati</taxon>
        <taxon>Pseudomonadota</taxon>
        <taxon>Alphaproteobacteria</taxon>
        <taxon>Rhodospirillales</taxon>
        <taxon>Dongiaceae</taxon>
        <taxon>Dongia</taxon>
    </lineage>
</organism>
<protein>
    <submittedName>
        <fullName evidence="1">Uncharacterized protein</fullName>
    </submittedName>
</protein>
<sequence>MRIVLIASVLVLSGCSTVEGWFGDGKPSPKSQDSAAAAPSGDKVTITKATWAAFENYKYWLTPIAWNRPMGQGYFAVAEDGRSWGLTGCPVNECVTGSPVSQDAINICQTRSGGVPCSVFAKDQDIIVPYEISE</sequence>
<dbReference type="RefSeq" id="WP_379960716.1">
    <property type="nucleotide sequence ID" value="NZ_JAUYVI010000008.1"/>
</dbReference>
<proteinExistence type="predicted"/>
<accession>A0ABU0YT51</accession>
<dbReference type="PROSITE" id="PS51257">
    <property type="entry name" value="PROKAR_LIPOPROTEIN"/>
    <property type="match status" value="1"/>
</dbReference>
<evidence type="ECO:0000313" key="1">
    <source>
        <dbReference type="EMBL" id="MDQ7250889.1"/>
    </source>
</evidence>
<reference evidence="2" key="1">
    <citation type="submission" date="2023-08" db="EMBL/GenBank/DDBJ databases">
        <title>Rhodospirillaceae gen. nov., a novel taxon isolated from the Yangtze River Yuezi River estuary sludge.</title>
        <authorList>
            <person name="Ruan L."/>
        </authorList>
    </citation>
    <scope>NUCLEOTIDE SEQUENCE [LARGE SCALE GENOMIC DNA]</scope>
    <source>
        <strain evidence="2">R-7</strain>
    </source>
</reference>
<dbReference type="Proteomes" id="UP001230156">
    <property type="component" value="Unassembled WGS sequence"/>
</dbReference>
<comment type="caution">
    <text evidence="1">The sequence shown here is derived from an EMBL/GenBank/DDBJ whole genome shotgun (WGS) entry which is preliminary data.</text>
</comment>
<name>A0ABU0YT51_9PROT</name>
<dbReference type="EMBL" id="JAUYVI010000008">
    <property type="protein sequence ID" value="MDQ7250889.1"/>
    <property type="molecule type" value="Genomic_DNA"/>
</dbReference>
<evidence type="ECO:0000313" key="2">
    <source>
        <dbReference type="Proteomes" id="UP001230156"/>
    </source>
</evidence>
<keyword evidence="2" id="KW-1185">Reference proteome</keyword>
<gene>
    <name evidence="1" type="ORF">Q8A70_24590</name>
</gene>